<dbReference type="AlphaFoldDB" id="A0AAJ0XA87"/>
<dbReference type="Pfam" id="PF01809">
    <property type="entry name" value="YidD"/>
    <property type="match status" value="1"/>
</dbReference>
<proteinExistence type="inferred from homology"/>
<sequence length="89" mass="9887">MTARRLVRLLLRAYQLFLSPLLGQHCRFYPSCSQYAIEAVEQHGVLRGSWLGLKRLLRCHPWHPGGVDPVPPATSAAPCGCDSRSQSSD</sequence>
<evidence type="ECO:0000256" key="2">
    <source>
        <dbReference type="SAM" id="MobiDB-lite"/>
    </source>
</evidence>
<dbReference type="RefSeq" id="WP_200346093.1">
    <property type="nucleotide sequence ID" value="NZ_NRSJ01000015.1"/>
</dbReference>
<reference evidence="3" key="1">
    <citation type="submission" date="2017-08" db="EMBL/GenBank/DDBJ databases">
        <authorList>
            <person name="Imhoff J.F."/>
            <person name="Rahn T."/>
            <person name="Kuenzel S."/>
            <person name="Neulinger S.C."/>
        </authorList>
    </citation>
    <scope>NUCLEOTIDE SEQUENCE</scope>
    <source>
        <strain evidence="3">DSM 11080</strain>
    </source>
</reference>
<accession>A0AAJ0XA87</accession>
<evidence type="ECO:0000313" key="3">
    <source>
        <dbReference type="EMBL" id="MBK1704885.1"/>
    </source>
</evidence>
<dbReference type="EMBL" id="NRSJ01000015">
    <property type="protein sequence ID" value="MBK1704885.1"/>
    <property type="molecule type" value="Genomic_DNA"/>
</dbReference>
<dbReference type="Proteomes" id="UP001296776">
    <property type="component" value="Unassembled WGS sequence"/>
</dbReference>
<keyword evidence="4" id="KW-1185">Reference proteome</keyword>
<comment type="similarity">
    <text evidence="1">Belongs to the UPF0161 family.</text>
</comment>
<dbReference type="NCBIfam" id="TIGR00278">
    <property type="entry name" value="membrane protein insertion efficiency factor YidD"/>
    <property type="match status" value="1"/>
</dbReference>
<dbReference type="GO" id="GO:0005886">
    <property type="term" value="C:plasma membrane"/>
    <property type="evidence" value="ECO:0007669"/>
    <property type="project" value="UniProtKB-SubCell"/>
</dbReference>
<keyword evidence="1" id="KW-0472">Membrane</keyword>
<keyword evidence="1" id="KW-1003">Cell membrane</keyword>
<comment type="function">
    <text evidence="1">Could be involved in insertion of integral membrane proteins into the membrane.</text>
</comment>
<dbReference type="PANTHER" id="PTHR33383:SF1">
    <property type="entry name" value="MEMBRANE PROTEIN INSERTION EFFICIENCY FACTOR-RELATED"/>
    <property type="match status" value="1"/>
</dbReference>
<reference evidence="3" key="2">
    <citation type="journal article" date="2020" name="Microorganisms">
        <title>Osmotic Adaptation and Compatible Solute Biosynthesis of Phototrophic Bacteria as Revealed from Genome Analyses.</title>
        <authorList>
            <person name="Imhoff J.F."/>
            <person name="Rahn T."/>
            <person name="Kunzel S."/>
            <person name="Keller A."/>
            <person name="Neulinger S.C."/>
        </authorList>
    </citation>
    <scope>NUCLEOTIDE SEQUENCE</scope>
    <source>
        <strain evidence="3">DSM 11080</strain>
    </source>
</reference>
<gene>
    <name evidence="3" type="ORF">CKO40_10120</name>
</gene>
<dbReference type="PANTHER" id="PTHR33383">
    <property type="entry name" value="MEMBRANE PROTEIN INSERTION EFFICIENCY FACTOR-RELATED"/>
    <property type="match status" value="1"/>
</dbReference>
<dbReference type="HAMAP" id="MF_00386">
    <property type="entry name" value="UPF0161_YidD"/>
    <property type="match status" value="1"/>
</dbReference>
<evidence type="ECO:0000256" key="1">
    <source>
        <dbReference type="HAMAP-Rule" id="MF_00386"/>
    </source>
</evidence>
<name>A0AAJ0XA87_9GAMM</name>
<protein>
    <recommendedName>
        <fullName evidence="1">Putative membrane protein insertion efficiency factor</fullName>
    </recommendedName>
</protein>
<comment type="subcellular location">
    <subcellularLocation>
        <location evidence="1">Cell membrane</location>
        <topology evidence="1">Peripheral membrane protein</topology>
        <orientation evidence="1">Cytoplasmic side</orientation>
    </subcellularLocation>
</comment>
<organism evidence="3 4">
    <name type="scientific">Halochromatium glycolicum</name>
    <dbReference type="NCBI Taxonomy" id="85075"/>
    <lineage>
        <taxon>Bacteria</taxon>
        <taxon>Pseudomonadati</taxon>
        <taxon>Pseudomonadota</taxon>
        <taxon>Gammaproteobacteria</taxon>
        <taxon>Chromatiales</taxon>
        <taxon>Chromatiaceae</taxon>
        <taxon>Halochromatium</taxon>
    </lineage>
</organism>
<evidence type="ECO:0000313" key="4">
    <source>
        <dbReference type="Proteomes" id="UP001296776"/>
    </source>
</evidence>
<feature type="region of interest" description="Disordered" evidence="2">
    <location>
        <begin position="69"/>
        <end position="89"/>
    </location>
</feature>
<comment type="caution">
    <text evidence="3">The sequence shown here is derived from an EMBL/GenBank/DDBJ whole genome shotgun (WGS) entry which is preliminary data.</text>
</comment>
<dbReference type="SMART" id="SM01234">
    <property type="entry name" value="Haemolytic"/>
    <property type="match status" value="1"/>
</dbReference>
<dbReference type="InterPro" id="IPR002696">
    <property type="entry name" value="Membr_insert_effic_factor_YidD"/>
</dbReference>